<accession>A0A1H6LYK5</accession>
<reference evidence="1 2" key="1">
    <citation type="submission" date="2016-10" db="EMBL/GenBank/DDBJ databases">
        <authorList>
            <person name="de Groot N.N."/>
        </authorList>
    </citation>
    <scope>NUCLEOTIDE SEQUENCE [LARGE SCALE GENOMIC DNA]</scope>
    <source>
        <strain evidence="1 2">LMG 2158</strain>
    </source>
</reference>
<protein>
    <submittedName>
        <fullName evidence="1">Uncharacterized protein</fullName>
    </submittedName>
</protein>
<dbReference type="AlphaFoldDB" id="A0A1H6LYK5"/>
<name>A0A1H6LYK5_9PSED</name>
<sequence length="47" mass="5947">MHMLWNDEEFQNFCHSQIEWYSRFAPQYQFANAKLGKDILPRWRRTR</sequence>
<proteinExistence type="predicted"/>
<evidence type="ECO:0000313" key="2">
    <source>
        <dbReference type="Proteomes" id="UP000182272"/>
    </source>
</evidence>
<dbReference type="Proteomes" id="UP000182272">
    <property type="component" value="Chromosome I"/>
</dbReference>
<organism evidence="1 2">
    <name type="scientific">Pseudomonas asplenii</name>
    <dbReference type="NCBI Taxonomy" id="53407"/>
    <lineage>
        <taxon>Bacteria</taxon>
        <taxon>Pseudomonadati</taxon>
        <taxon>Pseudomonadota</taxon>
        <taxon>Gammaproteobacteria</taxon>
        <taxon>Pseudomonadales</taxon>
        <taxon>Pseudomonadaceae</taxon>
        <taxon>Pseudomonas</taxon>
    </lineage>
</organism>
<gene>
    <name evidence="1" type="ORF">SAMN05216581_0677</name>
</gene>
<dbReference type="EMBL" id="LT629972">
    <property type="protein sequence ID" value="SEH93945.1"/>
    <property type="molecule type" value="Genomic_DNA"/>
</dbReference>
<evidence type="ECO:0000313" key="1">
    <source>
        <dbReference type="EMBL" id="SEH93945.1"/>
    </source>
</evidence>